<reference evidence="5 6" key="1">
    <citation type="journal article" date="2023" name="Hortic Res">
        <title>Pangenome of water caltrop reveals structural variations and asymmetric subgenome divergence after allopolyploidization.</title>
        <authorList>
            <person name="Zhang X."/>
            <person name="Chen Y."/>
            <person name="Wang L."/>
            <person name="Yuan Y."/>
            <person name="Fang M."/>
            <person name="Shi L."/>
            <person name="Lu R."/>
            <person name="Comes H.P."/>
            <person name="Ma Y."/>
            <person name="Chen Y."/>
            <person name="Huang G."/>
            <person name="Zhou Y."/>
            <person name="Zheng Z."/>
            <person name="Qiu Y."/>
        </authorList>
    </citation>
    <scope>NUCLEOTIDE SEQUENCE [LARGE SCALE GENOMIC DNA]</scope>
    <source>
        <tissue evidence="5">Roots</tissue>
    </source>
</reference>
<feature type="region of interest" description="Disordered" evidence="3">
    <location>
        <begin position="165"/>
        <end position="187"/>
    </location>
</feature>
<evidence type="ECO:0000313" key="6">
    <source>
        <dbReference type="Proteomes" id="UP001345219"/>
    </source>
</evidence>
<sequence>MSRAAVELDFFGLKKEKSSSSSSLSVYTISPELLKSVIASNTVPSPEVDYHASPPLPVYVPLPRTVAEFDGKETAPLTIFYSGAVTVFNVSRENAENIMKLAVEASSKIAKPENKFVSAPPSSQQKLLGTLGGDLPLFRRKSLETFLEKRKERLTPLSPLTCDDLAVPDFPEEPKVKKKKISPAEKV</sequence>
<keyword evidence="2" id="KW-1184">Jasmonic acid signaling pathway</keyword>
<dbReference type="InterPro" id="IPR040390">
    <property type="entry name" value="TIFY/JAZ"/>
</dbReference>
<comment type="caution">
    <text evidence="5">The sequence shown here is derived from an EMBL/GenBank/DDBJ whole genome shotgun (WGS) entry which is preliminary data.</text>
</comment>
<dbReference type="EMBL" id="JAXIOK010000001">
    <property type="protein sequence ID" value="KAK4780035.1"/>
    <property type="molecule type" value="Genomic_DNA"/>
</dbReference>
<name>A0AAN7QXS9_9MYRT</name>
<comment type="subcellular location">
    <subcellularLocation>
        <location evidence="2">Nucleus</location>
    </subcellularLocation>
</comment>
<dbReference type="SMART" id="SM00979">
    <property type="entry name" value="TIFY"/>
    <property type="match status" value="1"/>
</dbReference>
<dbReference type="InterPro" id="IPR010399">
    <property type="entry name" value="Tify_dom"/>
</dbReference>
<organism evidence="5 6">
    <name type="scientific">Trapa incisa</name>
    <dbReference type="NCBI Taxonomy" id="236973"/>
    <lineage>
        <taxon>Eukaryota</taxon>
        <taxon>Viridiplantae</taxon>
        <taxon>Streptophyta</taxon>
        <taxon>Embryophyta</taxon>
        <taxon>Tracheophyta</taxon>
        <taxon>Spermatophyta</taxon>
        <taxon>Magnoliopsida</taxon>
        <taxon>eudicotyledons</taxon>
        <taxon>Gunneridae</taxon>
        <taxon>Pentapetalae</taxon>
        <taxon>rosids</taxon>
        <taxon>malvids</taxon>
        <taxon>Myrtales</taxon>
        <taxon>Lythraceae</taxon>
        <taxon>Trapa</taxon>
    </lineage>
</organism>
<feature type="domain" description="Tify" evidence="4">
    <location>
        <begin position="70"/>
        <end position="104"/>
    </location>
</feature>
<evidence type="ECO:0000256" key="2">
    <source>
        <dbReference type="RuleBase" id="RU369065"/>
    </source>
</evidence>
<accession>A0AAN7QXS9</accession>
<evidence type="ECO:0000313" key="5">
    <source>
        <dbReference type="EMBL" id="KAK4780035.1"/>
    </source>
</evidence>
<dbReference type="GO" id="GO:0031347">
    <property type="term" value="P:regulation of defense response"/>
    <property type="evidence" value="ECO:0007669"/>
    <property type="project" value="UniProtKB-UniRule"/>
</dbReference>
<comment type="similarity">
    <text evidence="1 2">Belongs to the TIFY/JAZ family.</text>
</comment>
<dbReference type="Pfam" id="PF09425">
    <property type="entry name" value="Jas_motif"/>
    <property type="match status" value="1"/>
</dbReference>
<dbReference type="AlphaFoldDB" id="A0AAN7QXS9"/>
<evidence type="ECO:0000256" key="3">
    <source>
        <dbReference type="SAM" id="MobiDB-lite"/>
    </source>
</evidence>
<dbReference type="PANTHER" id="PTHR33077">
    <property type="entry name" value="PROTEIN TIFY 4A-RELATED-RELATED"/>
    <property type="match status" value="1"/>
</dbReference>
<keyword evidence="6" id="KW-1185">Reference proteome</keyword>
<comment type="function">
    <text evidence="2">Repressor of jasmonate responses.</text>
</comment>
<evidence type="ECO:0000256" key="1">
    <source>
        <dbReference type="ARBA" id="ARBA00008614"/>
    </source>
</evidence>
<evidence type="ECO:0000259" key="4">
    <source>
        <dbReference type="PROSITE" id="PS51320"/>
    </source>
</evidence>
<dbReference type="Pfam" id="PF06200">
    <property type="entry name" value="tify"/>
    <property type="match status" value="1"/>
</dbReference>
<comment type="domain">
    <text evidence="2">The jas domain is required for interaction with COI1.</text>
</comment>
<dbReference type="GO" id="GO:0005634">
    <property type="term" value="C:nucleus"/>
    <property type="evidence" value="ECO:0007669"/>
    <property type="project" value="UniProtKB-SubCell"/>
</dbReference>
<dbReference type="PANTHER" id="PTHR33077:SF5">
    <property type="entry name" value="PROTEIN TIFY 9"/>
    <property type="match status" value="1"/>
</dbReference>
<dbReference type="GO" id="GO:0009611">
    <property type="term" value="P:response to wounding"/>
    <property type="evidence" value="ECO:0007669"/>
    <property type="project" value="UniProtKB-UniRule"/>
</dbReference>
<gene>
    <name evidence="5" type="ORF">SAY87_016141</name>
</gene>
<dbReference type="GO" id="GO:2000022">
    <property type="term" value="P:regulation of jasmonic acid mediated signaling pathway"/>
    <property type="evidence" value="ECO:0007669"/>
    <property type="project" value="UniProtKB-UniRule"/>
</dbReference>
<dbReference type="PROSITE" id="PS51320">
    <property type="entry name" value="TIFY"/>
    <property type="match status" value="1"/>
</dbReference>
<keyword evidence="2" id="KW-0539">Nucleus</keyword>
<dbReference type="InterPro" id="IPR018467">
    <property type="entry name" value="CCT_CS"/>
</dbReference>
<dbReference type="Proteomes" id="UP001345219">
    <property type="component" value="Chromosome 13"/>
</dbReference>
<protein>
    <recommendedName>
        <fullName evidence="2">Protein TIFY</fullName>
    </recommendedName>
    <alternativeName>
        <fullName evidence="2">Jasmonate ZIM domain-containing protein</fullName>
    </alternativeName>
</protein>
<proteinExistence type="inferred from homology"/>